<dbReference type="PROSITE" id="PS51313">
    <property type="entry name" value="VPS28_N"/>
    <property type="match status" value="1"/>
</dbReference>
<evidence type="ECO:0000313" key="10">
    <source>
        <dbReference type="Proteomes" id="UP001234178"/>
    </source>
</evidence>
<name>A0ABQ9YUI5_9CRUS</name>
<dbReference type="PANTHER" id="PTHR12937:SF0">
    <property type="entry name" value="VACUOLAR PROTEIN SORTING-ASSOCIATED PROTEIN 28 HOMOLOG"/>
    <property type="match status" value="1"/>
</dbReference>
<evidence type="ECO:0000256" key="2">
    <source>
        <dbReference type="ARBA" id="ARBA00022448"/>
    </source>
</evidence>
<dbReference type="EMBL" id="JAOYFB010000001">
    <property type="protein sequence ID" value="KAK4003835.1"/>
    <property type="molecule type" value="Genomic_DNA"/>
</dbReference>
<dbReference type="Pfam" id="PF03997">
    <property type="entry name" value="VPS28"/>
    <property type="match status" value="1"/>
</dbReference>
<dbReference type="PIRSF" id="PIRSF017535">
    <property type="entry name" value="VPS28"/>
    <property type="match status" value="1"/>
</dbReference>
<dbReference type="InterPro" id="IPR038358">
    <property type="entry name" value="VPS28_N_sf"/>
</dbReference>
<evidence type="ECO:0000256" key="6">
    <source>
        <dbReference type="PROSITE-ProRule" id="PRU00642"/>
    </source>
</evidence>
<evidence type="ECO:0000259" key="7">
    <source>
        <dbReference type="PROSITE" id="PS51310"/>
    </source>
</evidence>
<feature type="domain" description="VPS28 N-terminal" evidence="8">
    <location>
        <begin position="52"/>
        <end position="136"/>
    </location>
</feature>
<sequence>MTIVYLFGSSLSRSFLGFLLRNASFITVCFYVLKLVEEFFYLIVKSLDSFRYDNMADLYAVINTIQCLEKAYIKDSVTAKEYTAACSKLLVQYKAAFKQVQGEEFPSLDTFTSYFKLDCPAAMERIREDRPITIRDDKGNTSKCIADIVSLFITTMDKLRLDIRANDELQPDLRDLAETMARLSLVPDEFEGKEKVNQWLRTLLSMQASDELSESQVRQLLFDLETSYNAFNRLLHP</sequence>
<organism evidence="9 10">
    <name type="scientific">Daphnia magna</name>
    <dbReference type="NCBI Taxonomy" id="35525"/>
    <lineage>
        <taxon>Eukaryota</taxon>
        <taxon>Metazoa</taxon>
        <taxon>Ecdysozoa</taxon>
        <taxon>Arthropoda</taxon>
        <taxon>Crustacea</taxon>
        <taxon>Branchiopoda</taxon>
        <taxon>Diplostraca</taxon>
        <taxon>Cladocera</taxon>
        <taxon>Anomopoda</taxon>
        <taxon>Daphniidae</taxon>
        <taxon>Daphnia</taxon>
    </lineage>
</organism>
<dbReference type="Gene3D" id="1.20.1440.200">
    <property type="match status" value="1"/>
</dbReference>
<comment type="function">
    <text evidence="5">Component of the ESCRT-I complex (endosomal sorting complex required for transport I), a regulator of vesicular trafficking process.</text>
</comment>
<dbReference type="InterPro" id="IPR017898">
    <property type="entry name" value="VPS28_N"/>
</dbReference>
<gene>
    <name evidence="9" type="ORF">OUZ56_005586</name>
</gene>
<dbReference type="PROSITE" id="PS51310">
    <property type="entry name" value="VPS28_C"/>
    <property type="match status" value="1"/>
</dbReference>
<dbReference type="SUPFAM" id="SSF140427">
    <property type="entry name" value="VPS28 C-terminal domain-like"/>
    <property type="match status" value="1"/>
</dbReference>
<dbReference type="PANTHER" id="PTHR12937">
    <property type="entry name" value="VACUOLAR PROTEIN SORTING 28, ISOFORM 2 VPS28"/>
    <property type="match status" value="1"/>
</dbReference>
<evidence type="ECO:0000256" key="3">
    <source>
        <dbReference type="ARBA" id="ARBA00022753"/>
    </source>
</evidence>
<feature type="domain" description="VPS28 C-terminal" evidence="7">
    <location>
        <begin position="140"/>
        <end position="236"/>
    </location>
</feature>
<keyword evidence="3 5" id="KW-0967">Endosome</keyword>
<keyword evidence="10" id="KW-1185">Reference proteome</keyword>
<evidence type="ECO:0000256" key="1">
    <source>
        <dbReference type="ARBA" id="ARBA00004177"/>
    </source>
</evidence>
<dbReference type="SUPFAM" id="SSF140111">
    <property type="entry name" value="Endosomal sorting complex assembly domain"/>
    <property type="match status" value="1"/>
</dbReference>
<dbReference type="Gene3D" id="1.20.120.1130">
    <property type="match status" value="1"/>
</dbReference>
<evidence type="ECO:0000256" key="4">
    <source>
        <dbReference type="ARBA" id="ARBA00022927"/>
    </source>
</evidence>
<comment type="caution">
    <text evidence="9">The sequence shown here is derived from an EMBL/GenBank/DDBJ whole genome shotgun (WGS) entry which is preliminary data.</text>
</comment>
<dbReference type="InterPro" id="IPR017899">
    <property type="entry name" value="VPS28_C"/>
</dbReference>
<dbReference type="InterPro" id="IPR037202">
    <property type="entry name" value="ESCRT_assembly_dom"/>
</dbReference>
<evidence type="ECO:0000313" key="9">
    <source>
        <dbReference type="EMBL" id="KAK4003835.1"/>
    </source>
</evidence>
<dbReference type="Proteomes" id="UP001234178">
    <property type="component" value="Unassembled WGS sequence"/>
</dbReference>
<dbReference type="InterPro" id="IPR037206">
    <property type="entry name" value="VPS28_C_sf"/>
</dbReference>
<reference evidence="9 10" key="1">
    <citation type="journal article" date="2023" name="Nucleic Acids Res.">
        <title>The hologenome of Daphnia magna reveals possible DNA methylation and microbiome-mediated evolution of the host genome.</title>
        <authorList>
            <person name="Chaturvedi A."/>
            <person name="Li X."/>
            <person name="Dhandapani V."/>
            <person name="Marshall H."/>
            <person name="Kissane S."/>
            <person name="Cuenca-Cambronero M."/>
            <person name="Asole G."/>
            <person name="Calvet F."/>
            <person name="Ruiz-Romero M."/>
            <person name="Marangio P."/>
            <person name="Guigo R."/>
            <person name="Rago D."/>
            <person name="Mirbahai L."/>
            <person name="Eastwood N."/>
            <person name="Colbourne J.K."/>
            <person name="Zhou J."/>
            <person name="Mallon E."/>
            <person name="Orsini L."/>
        </authorList>
    </citation>
    <scope>NUCLEOTIDE SEQUENCE [LARGE SCALE GENOMIC DNA]</scope>
    <source>
        <strain evidence="9">LRV0_1</strain>
    </source>
</reference>
<comment type="subcellular location">
    <subcellularLocation>
        <location evidence="1">Endosome</location>
    </subcellularLocation>
</comment>
<comment type="similarity">
    <text evidence="5 6">Belongs to the VPS28 family.</text>
</comment>
<dbReference type="InterPro" id="IPR007143">
    <property type="entry name" value="Vps28"/>
</dbReference>
<evidence type="ECO:0000256" key="5">
    <source>
        <dbReference type="PIRNR" id="PIRNR017535"/>
    </source>
</evidence>
<protein>
    <recommendedName>
        <fullName evidence="5">Vacuolar protein sorting-associated protein 28 homolog</fullName>
    </recommendedName>
</protein>
<proteinExistence type="inferred from homology"/>
<keyword evidence="4 5" id="KW-0653">Protein transport</keyword>
<evidence type="ECO:0000259" key="8">
    <source>
        <dbReference type="PROSITE" id="PS51313"/>
    </source>
</evidence>
<accession>A0ABQ9YUI5</accession>
<keyword evidence="2 5" id="KW-0813">Transport</keyword>